<protein>
    <submittedName>
        <fullName evidence="5">BamA/TamA family outer membrane protein</fullName>
    </submittedName>
    <submittedName>
        <fullName evidence="6">Outer membrane protein/protective antigen OMA87</fullName>
    </submittedName>
</protein>
<dbReference type="InterPro" id="IPR000184">
    <property type="entry name" value="Bac_surfAg_D15"/>
</dbReference>
<name>A0A378XEC9_9BURK</name>
<organism evidence="6 7">
    <name type="scientific">Oligella ureolytica</name>
    <dbReference type="NCBI Taxonomy" id="90244"/>
    <lineage>
        <taxon>Bacteria</taxon>
        <taxon>Pseudomonadati</taxon>
        <taxon>Pseudomonadota</taxon>
        <taxon>Betaproteobacteria</taxon>
        <taxon>Burkholderiales</taxon>
        <taxon>Alcaligenaceae</taxon>
        <taxon>Oligella</taxon>
    </lineage>
</organism>
<evidence type="ECO:0000256" key="1">
    <source>
        <dbReference type="ARBA" id="ARBA00004370"/>
    </source>
</evidence>
<evidence type="ECO:0000256" key="3">
    <source>
        <dbReference type="SAM" id="SignalP"/>
    </source>
</evidence>
<dbReference type="Proteomes" id="UP000254603">
    <property type="component" value="Unassembled WGS sequence"/>
</dbReference>
<keyword evidence="8" id="KW-1185">Reference proteome</keyword>
<dbReference type="Gene3D" id="2.40.160.50">
    <property type="entry name" value="membrane protein fhac: a member of the omp85/tpsb transporter family"/>
    <property type="match status" value="1"/>
</dbReference>
<dbReference type="AlphaFoldDB" id="A0A378XEC9"/>
<dbReference type="GO" id="GO:0019867">
    <property type="term" value="C:outer membrane"/>
    <property type="evidence" value="ECO:0007669"/>
    <property type="project" value="InterPro"/>
</dbReference>
<dbReference type="Gene3D" id="3.10.20.310">
    <property type="entry name" value="membrane protein fhac"/>
    <property type="match status" value="2"/>
</dbReference>
<dbReference type="EMBL" id="CP065725">
    <property type="protein sequence ID" value="QPT41011.1"/>
    <property type="molecule type" value="Genomic_DNA"/>
</dbReference>
<comment type="subcellular location">
    <subcellularLocation>
        <location evidence="1">Membrane</location>
    </subcellularLocation>
</comment>
<evidence type="ECO:0000256" key="2">
    <source>
        <dbReference type="ARBA" id="ARBA00023136"/>
    </source>
</evidence>
<sequence>MDSTSKFLRKSPCVLLIGLLGSIFADSAMSQSESLSGPIYERERQQAVQKEAQALAEAEARAIAEAEAEEEAAALRVPEVIIMPGGLDPEDLEVVHTAISSVVRQADDQDSREADRIRRRGRDAVLSSLATRGYFDPEVVLEVGEDFEGDTWDISIVPGEKTVVNSVTNDFTGTIANSLSYQQRIEDLRQDWGLPEGRVFINKEWSKAKSSLLEAVAAEDFYLARMPHSQALIDPDESSADLHTVVDSGPVVRLGHTEVHGLRRVPLSLIRRYVRYEPGEHFSQQKLDEWQQTLQSTNFFRGAFVTVKKPEDPTVYAEEEVSLPVLVRVTEGPARILTGAVGIDDVNIFRVEGVYRQNVVWNKPFTIEAGATLGVKEQRAYLDLYRPPNYDGTVDSFGIVARHSDFSDEEVSRFALGWRRTNEFKLDPKSRVEFESRWSASLAYDSVRRSGQEKFELPSAVATYDLLRRDVDNKFDPRSGNLIAIGLGVGADLEYGDPFARTSARAQQWWPVGRRDNITVRAEVGYVHAKDSTRIPDDFGYRTGGAGTIRGYRYFGIGQHVHKSVIGTRALAVASVEYTHYLNNTLGVAYFIDAGDAAPSFKDMRMHVGYGVGARIKTPAGPLFLDVAYGQRDRKLRWHFSLGMAF</sequence>
<dbReference type="STRING" id="1122619.GCA_000373745_00856"/>
<accession>A0A378XEC9</accession>
<evidence type="ECO:0000313" key="8">
    <source>
        <dbReference type="Proteomes" id="UP000594903"/>
    </source>
</evidence>
<reference evidence="6 7" key="1">
    <citation type="submission" date="2018-06" db="EMBL/GenBank/DDBJ databases">
        <authorList>
            <consortium name="Pathogen Informatics"/>
            <person name="Doyle S."/>
        </authorList>
    </citation>
    <scope>NUCLEOTIDE SEQUENCE [LARGE SCALE GENOMIC DNA]</scope>
    <source>
        <strain evidence="6 7">NCTC11997</strain>
    </source>
</reference>
<evidence type="ECO:0000313" key="5">
    <source>
        <dbReference type="EMBL" id="QPT41011.1"/>
    </source>
</evidence>
<keyword evidence="3" id="KW-0732">Signal</keyword>
<gene>
    <name evidence="5" type="ORF">I6G29_05565</name>
    <name evidence="6" type="ORF">NCTC11997_01168</name>
</gene>
<evidence type="ECO:0000313" key="6">
    <source>
        <dbReference type="EMBL" id="SUA53441.1"/>
    </source>
</evidence>
<feature type="chain" id="PRO_5016581913" evidence="3">
    <location>
        <begin position="26"/>
        <end position="646"/>
    </location>
</feature>
<feature type="domain" description="Bacterial surface antigen (D15)" evidence="4">
    <location>
        <begin position="447"/>
        <end position="646"/>
    </location>
</feature>
<dbReference type="OrthoDB" id="9769707at2"/>
<dbReference type="Proteomes" id="UP000594903">
    <property type="component" value="Chromosome"/>
</dbReference>
<reference evidence="5 8" key="2">
    <citation type="submission" date="2020-12" db="EMBL/GenBank/DDBJ databases">
        <title>FDA dAtabase for Regulatory Grade micrObial Sequences (FDA-ARGOS): Supporting development and validation of Infectious Disease Dx tests.</title>
        <authorList>
            <person name="Sproer C."/>
            <person name="Gronow S."/>
            <person name="Severitt S."/>
            <person name="Schroder I."/>
            <person name="Tallon L."/>
            <person name="Sadzewicz L."/>
            <person name="Zhao X."/>
            <person name="Boylan J."/>
            <person name="Ott S."/>
            <person name="Bowen H."/>
            <person name="Vavikolanu K."/>
            <person name="Mehta A."/>
            <person name="Aluvathingal J."/>
            <person name="Nadendla S."/>
            <person name="Lowell S."/>
            <person name="Myers T."/>
            <person name="Yan Y."/>
            <person name="Sichtig H."/>
        </authorList>
    </citation>
    <scope>NUCLEOTIDE SEQUENCE [LARGE SCALE GENOMIC DNA]</scope>
    <source>
        <strain evidence="5 8">FDAARGOS_872</strain>
    </source>
</reference>
<evidence type="ECO:0000259" key="4">
    <source>
        <dbReference type="Pfam" id="PF01103"/>
    </source>
</evidence>
<evidence type="ECO:0000313" key="7">
    <source>
        <dbReference type="Proteomes" id="UP000254603"/>
    </source>
</evidence>
<feature type="signal peptide" evidence="3">
    <location>
        <begin position="1"/>
        <end position="25"/>
    </location>
</feature>
<proteinExistence type="predicted"/>
<dbReference type="EMBL" id="UGSB01000001">
    <property type="protein sequence ID" value="SUA53441.1"/>
    <property type="molecule type" value="Genomic_DNA"/>
</dbReference>
<dbReference type="Pfam" id="PF01103">
    <property type="entry name" value="Omp85"/>
    <property type="match status" value="1"/>
</dbReference>
<keyword evidence="2" id="KW-0472">Membrane</keyword>